<accession>A0A1H0E9W1</accession>
<gene>
    <name evidence="13" type="ORF">SAMN05421820_109232</name>
</gene>
<organism evidence="13 14">
    <name type="scientific">Pedobacter steynii</name>
    <dbReference type="NCBI Taxonomy" id="430522"/>
    <lineage>
        <taxon>Bacteria</taxon>
        <taxon>Pseudomonadati</taxon>
        <taxon>Bacteroidota</taxon>
        <taxon>Sphingobacteriia</taxon>
        <taxon>Sphingobacteriales</taxon>
        <taxon>Sphingobacteriaceae</taxon>
        <taxon>Pedobacter</taxon>
    </lineage>
</organism>
<keyword evidence="6" id="KW-0133">Cell shape</keyword>
<evidence type="ECO:0000256" key="4">
    <source>
        <dbReference type="ARBA" id="ARBA00022679"/>
    </source>
</evidence>
<dbReference type="InterPro" id="IPR023346">
    <property type="entry name" value="Lysozyme-like_dom_sf"/>
</dbReference>
<keyword evidence="2" id="KW-0997">Cell inner membrane</keyword>
<keyword evidence="5" id="KW-0812">Transmembrane</keyword>
<evidence type="ECO:0000256" key="8">
    <source>
        <dbReference type="ARBA" id="ARBA00022989"/>
    </source>
</evidence>
<dbReference type="GO" id="GO:0016763">
    <property type="term" value="F:pentosyltransferase activity"/>
    <property type="evidence" value="ECO:0007669"/>
    <property type="project" value="InterPro"/>
</dbReference>
<keyword evidence="14" id="KW-1185">Reference proteome</keyword>
<sequence>MRLTFSNYYLFYSMHLPKINIPKKYLKIGAWVLGVFLLLSVVLGSIAYSKREALLKTMMAKAIAKADKDYGLDIKIGESGFSGLSTVHMKNISVVPKDRDTLSTIDDFTVGVKLFPLIFGNVKLSEIILNKGTLNVVFKDSLSNLDFFLKRKKKNTEKKTKSDLADLAHNLLNQVLYKIPDNMEIKNLMLQVNDNDTAKLKFLTTTATINDGDLLSTILVNDNAATWHINGTVKPGKKQLDVMLFADNKKIELPYLENKLKAKFSFDTVRTEMKSADYSGDDFKIKGSWSVKNLLVNHPKIASNDIVVSDAKIEADMLIGPNYVALDSSSTVFLKKAILHPYLKYTLSPNKIYEVKIMAPEQDAQEVLNAFPQGLFESLDGLKVSGKVKYDLNFYLDSAIPDSVRFNSGLTPTNFKILQWGKTNLQKINKDFVYTPYERGKPMRDIMIGPSNPNFTPLSGVSSNFKNAILTSEDPSFFSHKGFVQESIRKSFAVNFKEKKFVRGGSTISMQLVKNVFLSRQKTLARKAEEILIVWLIENNRLISKNRMLEVYFNIIEMGQNIYGIGEATRYYFGKRPSDLNIGEGIFLANIVPRPKIALYKFRGDGGLKDYLYPYFKYIGNIMAKRGLTPSDSSGYGFYNVQLRAGLRQYLLPDSTTVDTTAFDNEDPLPAIETHDESKSLFDRIFGGGSKKDTASRPAVKTDSLQKTKKQLRQERRELRRKEKELEKQLEQSKENP</sequence>
<keyword evidence="1" id="KW-1003">Cell membrane</keyword>
<protein>
    <submittedName>
        <fullName evidence="13">Transglycosylase</fullName>
    </submittedName>
</protein>
<keyword evidence="8" id="KW-1133">Transmembrane helix</keyword>
<reference evidence="14" key="1">
    <citation type="submission" date="2016-10" db="EMBL/GenBank/DDBJ databases">
        <authorList>
            <person name="Varghese N."/>
            <person name="Submissions S."/>
        </authorList>
    </citation>
    <scope>NUCLEOTIDE SEQUENCE [LARGE SCALE GENOMIC DNA]</scope>
    <source>
        <strain evidence="14">DSM 19110</strain>
    </source>
</reference>
<feature type="domain" description="Glycosyl transferase family 51" evidence="12">
    <location>
        <begin position="450"/>
        <end position="596"/>
    </location>
</feature>
<dbReference type="Pfam" id="PF00912">
    <property type="entry name" value="Transgly"/>
    <property type="match status" value="1"/>
</dbReference>
<evidence type="ECO:0000256" key="11">
    <source>
        <dbReference type="SAM" id="MobiDB-lite"/>
    </source>
</evidence>
<dbReference type="Proteomes" id="UP000183200">
    <property type="component" value="Unassembled WGS sequence"/>
</dbReference>
<keyword evidence="4" id="KW-0808">Transferase</keyword>
<dbReference type="EMBL" id="FNGY01000009">
    <property type="protein sequence ID" value="SDN79247.1"/>
    <property type="molecule type" value="Genomic_DNA"/>
</dbReference>
<evidence type="ECO:0000313" key="13">
    <source>
        <dbReference type="EMBL" id="SDN79247.1"/>
    </source>
</evidence>
<dbReference type="InterPro" id="IPR036950">
    <property type="entry name" value="PBP_transglycosylase"/>
</dbReference>
<dbReference type="AlphaFoldDB" id="A0A1H0E9W1"/>
<feature type="region of interest" description="Disordered" evidence="11">
    <location>
        <begin position="687"/>
        <end position="737"/>
    </location>
</feature>
<dbReference type="SUPFAM" id="SSF53955">
    <property type="entry name" value="Lysozyme-like"/>
    <property type="match status" value="1"/>
</dbReference>
<dbReference type="PANTHER" id="PTHR30400:SF0">
    <property type="entry name" value="BIOSYNTHETIC PEPTIDOGLYCAN TRANSGLYCOSYLASE"/>
    <property type="match status" value="1"/>
</dbReference>
<evidence type="ECO:0000256" key="1">
    <source>
        <dbReference type="ARBA" id="ARBA00022475"/>
    </source>
</evidence>
<keyword evidence="3" id="KW-0328">Glycosyltransferase</keyword>
<feature type="compositionally biased region" description="Basic and acidic residues" evidence="11">
    <location>
        <begin position="712"/>
        <end position="737"/>
    </location>
</feature>
<keyword evidence="9" id="KW-0472">Membrane</keyword>
<evidence type="ECO:0000256" key="9">
    <source>
        <dbReference type="ARBA" id="ARBA00023136"/>
    </source>
</evidence>
<dbReference type="GO" id="GO:0009274">
    <property type="term" value="C:peptidoglycan-based cell wall"/>
    <property type="evidence" value="ECO:0007669"/>
    <property type="project" value="InterPro"/>
</dbReference>
<dbReference type="GO" id="GO:0008360">
    <property type="term" value="P:regulation of cell shape"/>
    <property type="evidence" value="ECO:0007669"/>
    <property type="project" value="UniProtKB-KW"/>
</dbReference>
<dbReference type="InterPro" id="IPR011812">
    <property type="entry name" value="Pep_trsgly"/>
</dbReference>
<evidence type="ECO:0000256" key="2">
    <source>
        <dbReference type="ARBA" id="ARBA00022519"/>
    </source>
</evidence>
<evidence type="ECO:0000256" key="3">
    <source>
        <dbReference type="ARBA" id="ARBA00022676"/>
    </source>
</evidence>
<dbReference type="InterPro" id="IPR001264">
    <property type="entry name" value="Glyco_trans_51"/>
</dbReference>
<dbReference type="Gene3D" id="1.10.3810.10">
    <property type="entry name" value="Biosynthetic peptidoglycan transglycosylase-like"/>
    <property type="match status" value="1"/>
</dbReference>
<evidence type="ECO:0000256" key="5">
    <source>
        <dbReference type="ARBA" id="ARBA00022692"/>
    </source>
</evidence>
<dbReference type="PANTHER" id="PTHR30400">
    <property type="entry name" value="MONOFUNCTIONAL BIOSYNTHETIC PEPTIDOGLYCAN TRANSGLYCOSYLASE"/>
    <property type="match status" value="1"/>
</dbReference>
<dbReference type="GO" id="GO:0071555">
    <property type="term" value="P:cell wall organization"/>
    <property type="evidence" value="ECO:0007669"/>
    <property type="project" value="UniProtKB-KW"/>
</dbReference>
<evidence type="ECO:0000256" key="6">
    <source>
        <dbReference type="ARBA" id="ARBA00022960"/>
    </source>
</evidence>
<dbReference type="GO" id="GO:0016020">
    <property type="term" value="C:membrane"/>
    <property type="evidence" value="ECO:0007669"/>
    <property type="project" value="InterPro"/>
</dbReference>
<keyword evidence="10" id="KW-0961">Cell wall biogenesis/degradation</keyword>
<evidence type="ECO:0000313" key="14">
    <source>
        <dbReference type="Proteomes" id="UP000183200"/>
    </source>
</evidence>
<evidence type="ECO:0000256" key="10">
    <source>
        <dbReference type="ARBA" id="ARBA00023316"/>
    </source>
</evidence>
<evidence type="ECO:0000259" key="12">
    <source>
        <dbReference type="Pfam" id="PF00912"/>
    </source>
</evidence>
<name>A0A1H0E9W1_9SPHI</name>
<evidence type="ECO:0000256" key="7">
    <source>
        <dbReference type="ARBA" id="ARBA00022984"/>
    </source>
</evidence>
<keyword evidence="7" id="KW-0573">Peptidoglycan synthesis</keyword>
<dbReference type="GO" id="GO:0009252">
    <property type="term" value="P:peptidoglycan biosynthetic process"/>
    <property type="evidence" value="ECO:0007669"/>
    <property type="project" value="UniProtKB-KW"/>
</dbReference>
<dbReference type="STRING" id="430522.BFS30_05045"/>
<proteinExistence type="predicted"/>